<dbReference type="EMBL" id="LGRX02009130">
    <property type="protein sequence ID" value="KAK3272145.1"/>
    <property type="molecule type" value="Genomic_DNA"/>
</dbReference>
<comment type="caution">
    <text evidence="2">The sequence shown here is derived from an EMBL/GenBank/DDBJ whole genome shotgun (WGS) entry which is preliminary data.</text>
</comment>
<sequence>MPVGADHTAAPEGSLQPWTDNFTCAQKPTPDVLAEHGMLKHLPYGGYAISKHMRAINYRDMQRMCPKAKFYINRRSPPTRKVCKEMKQLVCGDRACMDGYSSTSRNGHRTSGPMEHGPHPHDDYRPAKWCKQTSQGFCKSVFPRPCGDTRKVDNGFIELKRREGPQIRSDWTAGDEFVVAYNVWMLFKYKTHINVEIAAVRYVPSNRGIRLSNQTVIITTRVPA</sequence>
<dbReference type="AlphaFoldDB" id="A0AAE0G6E3"/>
<gene>
    <name evidence="2" type="ORF">CYMTET_19545</name>
</gene>
<name>A0AAE0G6E3_9CHLO</name>
<organism evidence="2 3">
    <name type="scientific">Cymbomonas tetramitiformis</name>
    <dbReference type="NCBI Taxonomy" id="36881"/>
    <lineage>
        <taxon>Eukaryota</taxon>
        <taxon>Viridiplantae</taxon>
        <taxon>Chlorophyta</taxon>
        <taxon>Pyramimonadophyceae</taxon>
        <taxon>Pyramimonadales</taxon>
        <taxon>Pyramimonadaceae</taxon>
        <taxon>Cymbomonas</taxon>
    </lineage>
</organism>
<dbReference type="Proteomes" id="UP001190700">
    <property type="component" value="Unassembled WGS sequence"/>
</dbReference>
<reference evidence="2 3" key="1">
    <citation type="journal article" date="2015" name="Genome Biol. Evol.">
        <title>Comparative Genomics of a Bacterivorous Green Alga Reveals Evolutionary Causalities and Consequences of Phago-Mixotrophic Mode of Nutrition.</title>
        <authorList>
            <person name="Burns J.A."/>
            <person name="Paasch A."/>
            <person name="Narechania A."/>
            <person name="Kim E."/>
        </authorList>
    </citation>
    <scope>NUCLEOTIDE SEQUENCE [LARGE SCALE GENOMIC DNA]</scope>
    <source>
        <strain evidence="2 3">PLY_AMNH</strain>
    </source>
</reference>
<feature type="region of interest" description="Disordered" evidence="1">
    <location>
        <begin position="101"/>
        <end position="120"/>
    </location>
</feature>
<evidence type="ECO:0000313" key="3">
    <source>
        <dbReference type="Proteomes" id="UP001190700"/>
    </source>
</evidence>
<evidence type="ECO:0000313" key="2">
    <source>
        <dbReference type="EMBL" id="KAK3272145.1"/>
    </source>
</evidence>
<accession>A0AAE0G6E3</accession>
<keyword evidence="3" id="KW-1185">Reference proteome</keyword>
<evidence type="ECO:0000256" key="1">
    <source>
        <dbReference type="SAM" id="MobiDB-lite"/>
    </source>
</evidence>
<protein>
    <submittedName>
        <fullName evidence="2">Uncharacterized protein</fullName>
    </submittedName>
</protein>
<proteinExistence type="predicted"/>